<evidence type="ECO:0000313" key="2">
    <source>
        <dbReference type="EMBL" id="GMH70407.1"/>
    </source>
</evidence>
<name>A0A9W7ADR1_9STRA</name>
<proteinExistence type="predicted"/>
<sequence>MFGGLSVKESSAPAPAPASAPKPDEETSAGSGFSFMGGGDDTKNEQGGGEKGNDDQASSSPPSSGFSFMGGDTETLEPSPDNTSFSFLTSPPTSMSAKNPSSEPSDLLSAMSEGAPPAGAGVVFGSAVAGGKKIKKVRRSKKVGESLSAT</sequence>
<feature type="compositionally biased region" description="Low complexity" evidence="1">
    <location>
        <begin position="58"/>
        <end position="71"/>
    </location>
</feature>
<accession>A0A9W7ADR1</accession>
<comment type="caution">
    <text evidence="2">The sequence shown here is derived from an EMBL/GenBank/DDBJ whole genome shotgun (WGS) entry which is preliminary data.</text>
</comment>
<dbReference type="EMBL" id="BRXW01000619">
    <property type="protein sequence ID" value="GMH70407.1"/>
    <property type="molecule type" value="Genomic_DNA"/>
</dbReference>
<organism evidence="2 3">
    <name type="scientific">Triparma laevis f. longispina</name>
    <dbReference type="NCBI Taxonomy" id="1714387"/>
    <lineage>
        <taxon>Eukaryota</taxon>
        <taxon>Sar</taxon>
        <taxon>Stramenopiles</taxon>
        <taxon>Ochrophyta</taxon>
        <taxon>Bolidophyceae</taxon>
        <taxon>Parmales</taxon>
        <taxon>Triparmaceae</taxon>
        <taxon>Triparma</taxon>
    </lineage>
</organism>
<feature type="compositionally biased region" description="Low complexity" evidence="1">
    <location>
        <begin position="114"/>
        <end position="131"/>
    </location>
</feature>
<feature type="compositionally biased region" description="Basic residues" evidence="1">
    <location>
        <begin position="132"/>
        <end position="141"/>
    </location>
</feature>
<gene>
    <name evidence="2" type="ORF">TrLO_g11154</name>
</gene>
<protein>
    <submittedName>
        <fullName evidence="2">Uncharacterized protein</fullName>
    </submittedName>
</protein>
<evidence type="ECO:0000256" key="1">
    <source>
        <dbReference type="SAM" id="MobiDB-lite"/>
    </source>
</evidence>
<reference evidence="3" key="1">
    <citation type="journal article" date="2023" name="Commun. Biol.">
        <title>Genome analysis of Parmales, the sister group of diatoms, reveals the evolutionary specialization of diatoms from phago-mixotrophs to photoautotrophs.</title>
        <authorList>
            <person name="Ban H."/>
            <person name="Sato S."/>
            <person name="Yoshikawa S."/>
            <person name="Yamada K."/>
            <person name="Nakamura Y."/>
            <person name="Ichinomiya M."/>
            <person name="Sato N."/>
            <person name="Blanc-Mathieu R."/>
            <person name="Endo H."/>
            <person name="Kuwata A."/>
            <person name="Ogata H."/>
        </authorList>
    </citation>
    <scope>NUCLEOTIDE SEQUENCE [LARGE SCALE GENOMIC DNA]</scope>
    <source>
        <strain evidence="3">NIES 3700</strain>
    </source>
</reference>
<dbReference type="AlphaFoldDB" id="A0A9W7ADR1"/>
<feature type="compositionally biased region" description="Low complexity" evidence="1">
    <location>
        <begin position="83"/>
        <end position="96"/>
    </location>
</feature>
<dbReference type="Proteomes" id="UP001165122">
    <property type="component" value="Unassembled WGS sequence"/>
</dbReference>
<feature type="region of interest" description="Disordered" evidence="1">
    <location>
        <begin position="1"/>
        <end position="150"/>
    </location>
</feature>
<keyword evidence="3" id="KW-1185">Reference proteome</keyword>
<evidence type="ECO:0000313" key="3">
    <source>
        <dbReference type="Proteomes" id="UP001165122"/>
    </source>
</evidence>